<dbReference type="EMBL" id="BMAV01002228">
    <property type="protein sequence ID" value="GFY41016.1"/>
    <property type="molecule type" value="Genomic_DNA"/>
</dbReference>
<keyword evidence="2" id="KW-0349">Heme</keyword>
<evidence type="ECO:0000256" key="1">
    <source>
        <dbReference type="ARBA" id="ARBA00010617"/>
    </source>
</evidence>
<dbReference type="GO" id="GO:0005506">
    <property type="term" value="F:iron ion binding"/>
    <property type="evidence" value="ECO:0007669"/>
    <property type="project" value="InterPro"/>
</dbReference>
<keyword evidence="6" id="KW-0503">Monooxygenase</keyword>
<dbReference type="Gene3D" id="1.10.630.10">
    <property type="entry name" value="Cytochrome P450"/>
    <property type="match status" value="2"/>
</dbReference>
<evidence type="ECO:0000256" key="5">
    <source>
        <dbReference type="ARBA" id="ARBA00023004"/>
    </source>
</evidence>
<name>A0A8X6WVV9_9ARAC</name>
<dbReference type="GO" id="GO:0004497">
    <property type="term" value="F:monooxygenase activity"/>
    <property type="evidence" value="ECO:0007669"/>
    <property type="project" value="UniProtKB-KW"/>
</dbReference>
<dbReference type="OrthoDB" id="2789670at2759"/>
<evidence type="ECO:0000256" key="2">
    <source>
        <dbReference type="ARBA" id="ARBA00022617"/>
    </source>
</evidence>
<dbReference type="Pfam" id="PF00067">
    <property type="entry name" value="p450"/>
    <property type="match status" value="2"/>
</dbReference>
<dbReference type="PANTHER" id="PTHR24289:SF1">
    <property type="entry name" value="STEROID 17-ALPHA-HYDROXYLASE_17,20 LYASE"/>
    <property type="match status" value="1"/>
</dbReference>
<comment type="caution">
    <text evidence="7">The sequence shown here is derived from an EMBL/GenBank/DDBJ whole genome shotgun (WGS) entry which is preliminary data.</text>
</comment>
<accession>A0A8X6WVV9</accession>
<reference evidence="7" key="1">
    <citation type="submission" date="2020-08" db="EMBL/GenBank/DDBJ databases">
        <title>Multicomponent nature underlies the extraordinary mechanical properties of spider dragline silk.</title>
        <authorList>
            <person name="Kono N."/>
            <person name="Nakamura H."/>
            <person name="Mori M."/>
            <person name="Yoshida Y."/>
            <person name="Ohtoshi R."/>
            <person name="Malay A.D."/>
            <person name="Moran D.A.P."/>
            <person name="Tomita M."/>
            <person name="Numata K."/>
            <person name="Arakawa K."/>
        </authorList>
    </citation>
    <scope>NUCLEOTIDE SEQUENCE</scope>
</reference>
<protein>
    <submittedName>
        <fullName evidence="7">Cytochrome P450 71B11</fullName>
    </submittedName>
</protein>
<dbReference type="PRINTS" id="PR00463">
    <property type="entry name" value="EP450I"/>
</dbReference>
<dbReference type="GO" id="GO:0016705">
    <property type="term" value="F:oxidoreductase activity, acting on paired donors, with incorporation or reduction of molecular oxygen"/>
    <property type="evidence" value="ECO:0007669"/>
    <property type="project" value="InterPro"/>
</dbReference>
<dbReference type="AlphaFoldDB" id="A0A8X6WVV9"/>
<keyword evidence="5" id="KW-0408">Iron</keyword>
<evidence type="ECO:0000313" key="8">
    <source>
        <dbReference type="Proteomes" id="UP000886998"/>
    </source>
</evidence>
<sequence>MTVTVAALTFISTVFLVLYCFVLQDGGKTPPGPLGLPVLGYLPFLGSKPHQTLQRLAEVYGPIFSIRLKKQHIIIINDPEIVKRALSLKTEVEDSEYEASKMTFWINCNLRLELPWCLDYLKTRIKSYLSEYGQNESGRFVKIASKHDCLTNFENYIISQTKNKNSMHLKIGGKGKYDSLIDIFQNKPFSTERKTEETTARENLIPISLKIIQHLSVGSGIQLAGNIKMIETLINFVVDHQQRNWDYNMIYGFVFLLISSIEDSEPLLRNVTAQKFLRKLYDMNCHLEKTIVEWLLLMMASHSEIQKKVQEEIRAARLPWLSNRYFQTNRLDAICLYSYKSLPYVEAVILELLRWRSLEPLTFISVVGDNAMLEKYFIPNNSILIANIWTIHHNSKYWGDNTEIYQPEKFIVTNEDMKNYLFPLLVDRGRISRRCLSDIFLKFVTILHRFNVSLPSGKSPDMEEQLHFGLQPKKQDLILTVRNLIQL</sequence>
<dbReference type="InterPro" id="IPR002401">
    <property type="entry name" value="Cyt_P450_E_grp-I"/>
</dbReference>
<dbReference type="InterPro" id="IPR001128">
    <property type="entry name" value="Cyt_P450"/>
</dbReference>
<dbReference type="PANTHER" id="PTHR24289">
    <property type="entry name" value="STEROID 17-ALPHA-HYDROXYLASE/17,20 LYASE"/>
    <property type="match status" value="1"/>
</dbReference>
<evidence type="ECO:0000256" key="3">
    <source>
        <dbReference type="ARBA" id="ARBA00022723"/>
    </source>
</evidence>
<evidence type="ECO:0000256" key="4">
    <source>
        <dbReference type="ARBA" id="ARBA00023002"/>
    </source>
</evidence>
<evidence type="ECO:0000313" key="7">
    <source>
        <dbReference type="EMBL" id="GFY41016.1"/>
    </source>
</evidence>
<keyword evidence="3" id="KW-0479">Metal-binding</keyword>
<gene>
    <name evidence="7" type="primary">CYP71B11</name>
    <name evidence="7" type="ORF">TNIN_294921</name>
</gene>
<organism evidence="7 8">
    <name type="scientific">Trichonephila inaurata madagascariensis</name>
    <dbReference type="NCBI Taxonomy" id="2747483"/>
    <lineage>
        <taxon>Eukaryota</taxon>
        <taxon>Metazoa</taxon>
        <taxon>Ecdysozoa</taxon>
        <taxon>Arthropoda</taxon>
        <taxon>Chelicerata</taxon>
        <taxon>Arachnida</taxon>
        <taxon>Araneae</taxon>
        <taxon>Araneomorphae</taxon>
        <taxon>Entelegynae</taxon>
        <taxon>Araneoidea</taxon>
        <taxon>Nephilidae</taxon>
        <taxon>Trichonephila</taxon>
        <taxon>Trichonephila inaurata</taxon>
    </lineage>
</organism>
<proteinExistence type="inferred from homology"/>
<keyword evidence="8" id="KW-1185">Reference proteome</keyword>
<dbReference type="GO" id="GO:0020037">
    <property type="term" value="F:heme binding"/>
    <property type="evidence" value="ECO:0007669"/>
    <property type="project" value="InterPro"/>
</dbReference>
<keyword evidence="4" id="KW-0560">Oxidoreductase</keyword>
<evidence type="ECO:0000256" key="6">
    <source>
        <dbReference type="ARBA" id="ARBA00023033"/>
    </source>
</evidence>
<dbReference type="Proteomes" id="UP000886998">
    <property type="component" value="Unassembled WGS sequence"/>
</dbReference>
<comment type="similarity">
    <text evidence="1">Belongs to the cytochrome P450 family.</text>
</comment>
<dbReference type="SUPFAM" id="SSF48264">
    <property type="entry name" value="Cytochrome P450"/>
    <property type="match status" value="1"/>
</dbReference>
<dbReference type="InterPro" id="IPR036396">
    <property type="entry name" value="Cyt_P450_sf"/>
</dbReference>